<gene>
    <name evidence="1" type="ORF">Sradi_1905500</name>
</gene>
<dbReference type="AlphaFoldDB" id="A0AAW2U1M7"/>
<reference evidence="1" key="2">
    <citation type="journal article" date="2024" name="Plant">
        <title>Genomic evolution and insights into agronomic trait innovations of Sesamum species.</title>
        <authorList>
            <person name="Miao H."/>
            <person name="Wang L."/>
            <person name="Qu L."/>
            <person name="Liu H."/>
            <person name="Sun Y."/>
            <person name="Le M."/>
            <person name="Wang Q."/>
            <person name="Wei S."/>
            <person name="Zheng Y."/>
            <person name="Lin W."/>
            <person name="Duan Y."/>
            <person name="Cao H."/>
            <person name="Xiong S."/>
            <person name="Wang X."/>
            <person name="Wei L."/>
            <person name="Li C."/>
            <person name="Ma Q."/>
            <person name="Ju M."/>
            <person name="Zhao R."/>
            <person name="Li G."/>
            <person name="Mu C."/>
            <person name="Tian Q."/>
            <person name="Mei H."/>
            <person name="Zhang T."/>
            <person name="Gao T."/>
            <person name="Zhang H."/>
        </authorList>
    </citation>
    <scope>NUCLEOTIDE SEQUENCE</scope>
    <source>
        <strain evidence="1">G02</strain>
    </source>
</reference>
<name>A0AAW2U1M7_SESRA</name>
<reference evidence="1" key="1">
    <citation type="submission" date="2020-06" db="EMBL/GenBank/DDBJ databases">
        <authorList>
            <person name="Li T."/>
            <person name="Hu X."/>
            <person name="Zhang T."/>
            <person name="Song X."/>
            <person name="Zhang H."/>
            <person name="Dai N."/>
            <person name="Sheng W."/>
            <person name="Hou X."/>
            <person name="Wei L."/>
        </authorList>
    </citation>
    <scope>NUCLEOTIDE SEQUENCE</scope>
    <source>
        <strain evidence="1">G02</strain>
        <tissue evidence="1">Leaf</tissue>
    </source>
</reference>
<comment type="caution">
    <text evidence="1">The sequence shown here is derived from an EMBL/GenBank/DDBJ whole genome shotgun (WGS) entry which is preliminary data.</text>
</comment>
<dbReference type="EMBL" id="JACGWJ010000007">
    <property type="protein sequence ID" value="KAL0409711.1"/>
    <property type="molecule type" value="Genomic_DNA"/>
</dbReference>
<sequence length="90" mass="10572">MQQLDRTLDGGREINYLGLGVKCFRSRTSRMGIESLVETCIKSRIHWMSAAFHRRQTWDVYAILMGLTRCQPTELTRRDRHMEALEAWSV</sequence>
<accession>A0AAW2U1M7</accession>
<organism evidence="1">
    <name type="scientific">Sesamum radiatum</name>
    <name type="common">Black benniseed</name>
    <dbReference type="NCBI Taxonomy" id="300843"/>
    <lineage>
        <taxon>Eukaryota</taxon>
        <taxon>Viridiplantae</taxon>
        <taxon>Streptophyta</taxon>
        <taxon>Embryophyta</taxon>
        <taxon>Tracheophyta</taxon>
        <taxon>Spermatophyta</taxon>
        <taxon>Magnoliopsida</taxon>
        <taxon>eudicotyledons</taxon>
        <taxon>Gunneridae</taxon>
        <taxon>Pentapetalae</taxon>
        <taxon>asterids</taxon>
        <taxon>lamiids</taxon>
        <taxon>Lamiales</taxon>
        <taxon>Pedaliaceae</taxon>
        <taxon>Sesamum</taxon>
    </lineage>
</organism>
<protein>
    <submittedName>
        <fullName evidence="1">Uncharacterized protein</fullName>
    </submittedName>
</protein>
<proteinExistence type="predicted"/>
<evidence type="ECO:0000313" key="1">
    <source>
        <dbReference type="EMBL" id="KAL0409711.1"/>
    </source>
</evidence>